<dbReference type="PANTHER" id="PTHR32481:SF0">
    <property type="entry name" value="AMINOPEPTIDASE YPDE-RELATED"/>
    <property type="match status" value="1"/>
</dbReference>
<evidence type="ECO:0000256" key="6">
    <source>
        <dbReference type="PIRNR" id="PIRNR001123"/>
    </source>
</evidence>
<accession>A0A176K363</accession>
<comment type="caution">
    <text evidence="9">The sequence shown here is derived from an EMBL/GenBank/DDBJ whole genome shotgun (WGS) entry which is preliminary data.</text>
</comment>
<dbReference type="Proteomes" id="UP000077339">
    <property type="component" value="Unassembled WGS sequence"/>
</dbReference>
<keyword evidence="3" id="KW-0645">Protease</keyword>
<dbReference type="STRING" id="1453497.AT15_07915"/>
<dbReference type="OrthoDB" id="48055at2"/>
<proteinExistence type="inferred from homology"/>
<dbReference type="InterPro" id="IPR023367">
    <property type="entry name" value="Peptidase_M42_dom2"/>
</dbReference>
<dbReference type="PANTHER" id="PTHR32481">
    <property type="entry name" value="AMINOPEPTIDASE"/>
    <property type="match status" value="1"/>
</dbReference>
<feature type="binding site" evidence="8">
    <location>
        <position position="223"/>
    </location>
    <ligand>
        <name>Zn(2+)</name>
        <dbReference type="ChEBI" id="CHEBI:29105"/>
        <label>1</label>
    </ligand>
</feature>
<evidence type="ECO:0000256" key="1">
    <source>
        <dbReference type="ARBA" id="ARBA00006272"/>
    </source>
</evidence>
<keyword evidence="5" id="KW-0378">Hydrolase</keyword>
<dbReference type="InterPro" id="IPR008007">
    <property type="entry name" value="Peptidase_M42"/>
</dbReference>
<comment type="similarity">
    <text evidence="1 6">Belongs to the peptidase M42 family.</text>
</comment>
<evidence type="ECO:0000256" key="2">
    <source>
        <dbReference type="ARBA" id="ARBA00022438"/>
    </source>
</evidence>
<keyword evidence="2" id="KW-0031">Aminopeptidase</keyword>
<dbReference type="GO" id="GO:0004177">
    <property type="term" value="F:aminopeptidase activity"/>
    <property type="evidence" value="ECO:0007669"/>
    <property type="project" value="UniProtKB-UniRule"/>
</dbReference>
<feature type="binding site" evidence="8">
    <location>
        <position position="60"/>
    </location>
    <ligand>
        <name>Zn(2+)</name>
        <dbReference type="ChEBI" id="CHEBI:29105"/>
        <label>1</label>
    </ligand>
</feature>
<keyword evidence="4 8" id="KW-0479">Metal-binding</keyword>
<dbReference type="GO" id="GO:0046872">
    <property type="term" value="F:metal ion binding"/>
    <property type="evidence" value="ECO:0007669"/>
    <property type="project" value="UniProtKB-UniRule"/>
</dbReference>
<dbReference type="Gene3D" id="2.40.30.40">
    <property type="entry name" value="Peptidase M42, domain 2"/>
    <property type="match status" value="1"/>
</dbReference>
<dbReference type="Pfam" id="PF05343">
    <property type="entry name" value="Peptidase_M42"/>
    <property type="match status" value="1"/>
</dbReference>
<evidence type="ECO:0000256" key="7">
    <source>
        <dbReference type="PIRSR" id="PIRSR001123-1"/>
    </source>
</evidence>
<sequence>MDFDKLTELLFVPGISGREEMIREKIIELLPKGIPYHVDDLGNLIVEIGQGEETIGFAAHMDELGLLITGVNSNGTLNFKKIGGIPDELLVGRHLDVINSSGESIDGVIGFLPPHLSKNAVKPEPVIDVGASTQEEVNTLGIEVLDYAVFRKQVSILNDRFVVARALDDRFGCTVLLEFLNEAITMDLNKKLLFVWTVQEEVGLVGAQAIASQYHPALFFPIDSFACCSKLTGSVKPGKGPVLRMNDSISIASYDLGKRLISLAKEMNIPLQFGVTGGGTDGVPFQRRGIKMVPLSLALKNLHSEVEYMSIEDYDSLLKLLKEIAKNF</sequence>
<dbReference type="InterPro" id="IPR051464">
    <property type="entry name" value="Peptidase_M42_aminopept"/>
</dbReference>
<feature type="binding site" evidence="8">
    <location>
        <position position="303"/>
    </location>
    <ligand>
        <name>Zn(2+)</name>
        <dbReference type="ChEBI" id="CHEBI:29105"/>
        <label>2</label>
    </ligand>
</feature>
<evidence type="ECO:0000256" key="4">
    <source>
        <dbReference type="ARBA" id="ARBA00022723"/>
    </source>
</evidence>
<feature type="active site" description="Proton acceptor" evidence="7">
    <location>
        <position position="200"/>
    </location>
</feature>
<evidence type="ECO:0000313" key="9">
    <source>
        <dbReference type="EMBL" id="OAA31412.1"/>
    </source>
</evidence>
<evidence type="ECO:0000256" key="3">
    <source>
        <dbReference type="ARBA" id="ARBA00022670"/>
    </source>
</evidence>
<dbReference type="SUPFAM" id="SSF101821">
    <property type="entry name" value="Aminopeptidase/glucanase lid domain"/>
    <property type="match status" value="1"/>
</dbReference>
<comment type="cofactor">
    <cofactor evidence="8">
        <name>a divalent metal cation</name>
        <dbReference type="ChEBI" id="CHEBI:60240"/>
    </cofactor>
    <text evidence="8">Binds 2 divalent metal cations per subunit.</text>
</comment>
<organism evidence="9 10">
    <name type="scientific">Kosmotoga arenicorallina S304</name>
    <dbReference type="NCBI Taxonomy" id="1453497"/>
    <lineage>
        <taxon>Bacteria</taxon>
        <taxon>Thermotogati</taxon>
        <taxon>Thermotogota</taxon>
        <taxon>Thermotogae</taxon>
        <taxon>Kosmotogales</taxon>
        <taxon>Kosmotogaceae</taxon>
        <taxon>Kosmotoga</taxon>
    </lineage>
</organism>
<dbReference type="Gene3D" id="3.40.630.10">
    <property type="entry name" value="Zn peptidases"/>
    <property type="match status" value="1"/>
</dbReference>
<feature type="binding site" evidence="8">
    <location>
        <position position="168"/>
    </location>
    <ligand>
        <name>Zn(2+)</name>
        <dbReference type="ChEBI" id="CHEBI:29105"/>
        <label>2</label>
    </ligand>
</feature>
<evidence type="ECO:0000313" key="10">
    <source>
        <dbReference type="Proteomes" id="UP000077339"/>
    </source>
</evidence>
<dbReference type="SUPFAM" id="SSF53187">
    <property type="entry name" value="Zn-dependent exopeptidases"/>
    <property type="match status" value="1"/>
</dbReference>
<dbReference type="PIRSF" id="PIRSF001123">
    <property type="entry name" value="PepA_GA"/>
    <property type="match status" value="1"/>
</dbReference>
<feature type="binding site" evidence="8">
    <location>
        <position position="168"/>
    </location>
    <ligand>
        <name>Zn(2+)</name>
        <dbReference type="ChEBI" id="CHEBI:29105"/>
        <label>1</label>
    </ligand>
</feature>
<dbReference type="PATRIC" id="fig|1453497.3.peg.1573"/>
<keyword evidence="10" id="KW-1185">Reference proteome</keyword>
<evidence type="ECO:0000256" key="5">
    <source>
        <dbReference type="ARBA" id="ARBA00022801"/>
    </source>
</evidence>
<evidence type="ECO:0000256" key="8">
    <source>
        <dbReference type="PIRSR" id="PIRSR001123-2"/>
    </source>
</evidence>
<dbReference type="EMBL" id="JFHK01000004">
    <property type="protein sequence ID" value="OAA31412.1"/>
    <property type="molecule type" value="Genomic_DNA"/>
</dbReference>
<feature type="binding site" evidence="8">
    <location>
        <position position="201"/>
    </location>
    <ligand>
        <name>Zn(2+)</name>
        <dbReference type="ChEBI" id="CHEBI:29105"/>
        <label>2</label>
    </ligand>
</feature>
<gene>
    <name evidence="9" type="ORF">AT15_07915</name>
</gene>
<dbReference type="AlphaFoldDB" id="A0A176K363"/>
<dbReference type="GO" id="GO:0006508">
    <property type="term" value="P:proteolysis"/>
    <property type="evidence" value="ECO:0007669"/>
    <property type="project" value="UniProtKB-KW"/>
</dbReference>
<dbReference type="RefSeq" id="WP_068346535.1">
    <property type="nucleotide sequence ID" value="NZ_JFHK01000004.1"/>
</dbReference>
<reference evidence="9 10" key="1">
    <citation type="submission" date="2014-02" db="EMBL/GenBank/DDBJ databases">
        <title>Kosmotoga genome sequencing.</title>
        <authorList>
            <person name="Pollo S.M."/>
            <person name="Charchuk R."/>
            <person name="Nesbo C.L."/>
        </authorList>
    </citation>
    <scope>NUCLEOTIDE SEQUENCE [LARGE SCALE GENOMIC DNA]</scope>
    <source>
        <strain evidence="9 10">S304</strain>
    </source>
</reference>
<name>A0A176K363_9BACT</name>
<protein>
    <submittedName>
        <fullName evidence="9">Endoglucanase</fullName>
    </submittedName>
</protein>